<feature type="binding site" evidence="5">
    <location>
        <position position="68"/>
    </location>
    <ligand>
        <name>substrate</name>
    </ligand>
</feature>
<sequence>MSRLAILGASGHGKVVADTAQCCGWQVVDFYDDAWPDRQSNGFWQVAGDSALLRERLHEYDGVVVAIGNNPIRFRKLLELESAGGRLCTLVHPAATVSRHALIGKGTVIFAGAVVNADARVGLGSILNTGCSVDHDCVLGDGVHISPGAHLAGGVRVGDLSWVGIGASVRQLVTIGMSVTVGAGAAVTADIADGLTVVGVPARPMAGRSVT</sequence>
<evidence type="ECO:0000256" key="5">
    <source>
        <dbReference type="PIRSR" id="PIRSR620019-2"/>
    </source>
</evidence>
<comment type="similarity">
    <text evidence="1">Belongs to the transferase hexapeptide repeat family.</text>
</comment>
<gene>
    <name evidence="7" type="ORF">HU751_14480</name>
</gene>
<reference evidence="7" key="2">
    <citation type="submission" date="2020-07" db="EMBL/GenBank/DDBJ databases">
        <authorList>
            <person name="Lood C."/>
            <person name="Girard L."/>
        </authorList>
    </citation>
    <scope>NUCLEOTIDE SEQUENCE</scope>
    <source>
        <strain evidence="7">BW13M1</strain>
    </source>
</reference>
<dbReference type="Gene3D" id="3.40.50.20">
    <property type="match status" value="1"/>
</dbReference>
<dbReference type="PANTHER" id="PTHR43300">
    <property type="entry name" value="ACETYLTRANSFERASE"/>
    <property type="match status" value="1"/>
</dbReference>
<dbReference type="PROSITE" id="PS00101">
    <property type="entry name" value="HEXAPEP_TRANSFERASES"/>
    <property type="match status" value="1"/>
</dbReference>
<dbReference type="AlphaFoldDB" id="A0A923G9V8"/>
<dbReference type="NCBIfam" id="TIGR03570">
    <property type="entry name" value="NeuD_NnaD"/>
    <property type="match status" value="1"/>
</dbReference>
<proteinExistence type="inferred from homology"/>
<comment type="caution">
    <text evidence="7">The sequence shown here is derived from an EMBL/GenBank/DDBJ whole genome shotgun (WGS) entry which is preliminary data.</text>
</comment>
<evidence type="ECO:0000259" key="6">
    <source>
        <dbReference type="Pfam" id="PF17836"/>
    </source>
</evidence>
<dbReference type="Gene3D" id="2.160.10.10">
    <property type="entry name" value="Hexapeptide repeat proteins"/>
    <property type="match status" value="1"/>
</dbReference>
<dbReference type="InterPro" id="IPR020019">
    <property type="entry name" value="AcTrfase_PglD-like"/>
</dbReference>
<evidence type="ECO:0000256" key="1">
    <source>
        <dbReference type="ARBA" id="ARBA00007274"/>
    </source>
</evidence>
<dbReference type="InterPro" id="IPR011004">
    <property type="entry name" value="Trimer_LpxA-like_sf"/>
</dbReference>
<dbReference type="RefSeq" id="WP_186733729.1">
    <property type="nucleotide sequence ID" value="NZ_JABWRJ020000001.1"/>
</dbReference>
<feature type="site" description="Increases basicity of active site His" evidence="4">
    <location>
        <position position="136"/>
    </location>
</feature>
<dbReference type="InterPro" id="IPR018357">
    <property type="entry name" value="Hexapep_transf_CS"/>
</dbReference>
<dbReference type="InterPro" id="IPR041561">
    <property type="entry name" value="PglD_N"/>
</dbReference>
<dbReference type="SUPFAM" id="SSF51161">
    <property type="entry name" value="Trimeric LpxA-like enzymes"/>
    <property type="match status" value="1"/>
</dbReference>
<feature type="domain" description="PglD N-terminal" evidence="6">
    <location>
        <begin position="3"/>
        <end position="74"/>
    </location>
</feature>
<organism evidence="7">
    <name type="scientific">Pseudomonas peradeniyensis</name>
    <dbReference type="NCBI Taxonomy" id="2745488"/>
    <lineage>
        <taxon>Bacteria</taxon>
        <taxon>Pseudomonadati</taxon>
        <taxon>Pseudomonadota</taxon>
        <taxon>Gammaproteobacteria</taxon>
        <taxon>Pseudomonadales</taxon>
        <taxon>Pseudomonadaceae</taxon>
        <taxon>Pseudomonas</taxon>
    </lineage>
</organism>
<dbReference type="CDD" id="cd03360">
    <property type="entry name" value="LbH_AT_putative"/>
    <property type="match status" value="1"/>
</dbReference>
<evidence type="ECO:0000256" key="2">
    <source>
        <dbReference type="ARBA" id="ARBA00022679"/>
    </source>
</evidence>
<dbReference type="EMBL" id="JABWRJ010000017">
    <property type="protein sequence ID" value="MBC3446985.1"/>
    <property type="molecule type" value="Genomic_DNA"/>
</dbReference>
<dbReference type="InterPro" id="IPR050179">
    <property type="entry name" value="Trans_hexapeptide_repeat"/>
</dbReference>
<evidence type="ECO:0000256" key="4">
    <source>
        <dbReference type="PIRSR" id="PIRSR620019-1"/>
    </source>
</evidence>
<feature type="binding site" evidence="5">
    <location>
        <begin position="10"/>
        <end position="12"/>
    </location>
    <ligand>
        <name>substrate</name>
    </ligand>
</feature>
<dbReference type="GO" id="GO:0016740">
    <property type="term" value="F:transferase activity"/>
    <property type="evidence" value="ECO:0007669"/>
    <property type="project" value="UniProtKB-KW"/>
</dbReference>
<name>A0A923G9V8_9PSED</name>
<keyword evidence="2" id="KW-0808">Transferase</keyword>
<feature type="binding site" evidence="5">
    <location>
        <position position="165"/>
    </location>
    <ligand>
        <name>acetyl-CoA</name>
        <dbReference type="ChEBI" id="CHEBI:57288"/>
    </ligand>
</feature>
<evidence type="ECO:0000256" key="3">
    <source>
        <dbReference type="ARBA" id="ARBA00022737"/>
    </source>
</evidence>
<reference evidence="7" key="1">
    <citation type="journal article" date="2020" name="Microorganisms">
        <title>Reliable Identification of Environmental Pseudomonas Isolates Using the rpoD Gene.</title>
        <authorList>
            <consortium name="The Broad Institute Genome Sequencing Platform"/>
            <person name="Girard L."/>
            <person name="Lood C."/>
            <person name="Rokni-Zadeh H."/>
            <person name="van Noort V."/>
            <person name="Lavigne R."/>
            <person name="De Mot R."/>
        </authorList>
    </citation>
    <scope>NUCLEOTIDE SEQUENCE</scope>
    <source>
        <strain evidence="7">BW13M1</strain>
    </source>
</reference>
<dbReference type="PANTHER" id="PTHR43300:SF7">
    <property type="entry name" value="UDP-N-ACETYLBACILLOSAMINE N-ACETYLTRANSFERASE"/>
    <property type="match status" value="1"/>
</dbReference>
<dbReference type="Pfam" id="PF17836">
    <property type="entry name" value="PglD_N"/>
    <property type="match status" value="1"/>
</dbReference>
<feature type="binding site" evidence="5">
    <location>
        <position position="144"/>
    </location>
    <ligand>
        <name>acetyl-CoA</name>
        <dbReference type="ChEBI" id="CHEBI:57288"/>
    </ligand>
</feature>
<protein>
    <submittedName>
        <fullName evidence="7">Acetyltransferase</fullName>
    </submittedName>
</protein>
<accession>A0A923G9V8</accession>
<keyword evidence="3" id="KW-0677">Repeat</keyword>
<feature type="active site" description="Proton acceptor" evidence="4">
    <location>
        <position position="135"/>
    </location>
</feature>
<evidence type="ECO:0000313" key="7">
    <source>
        <dbReference type="EMBL" id="MBC3446985.1"/>
    </source>
</evidence>